<dbReference type="OrthoDB" id="10422705at2759"/>
<dbReference type="InterPro" id="IPR011344">
    <property type="entry name" value="ssDNA-bd"/>
</dbReference>
<evidence type="ECO:0000256" key="3">
    <source>
        <dbReference type="SAM" id="MobiDB-lite"/>
    </source>
</evidence>
<dbReference type="AlphaFoldDB" id="A0A7J7IHJ0"/>
<dbReference type="InterPro" id="IPR000424">
    <property type="entry name" value="Primosome_PriB/ssb"/>
</dbReference>
<dbReference type="PANTHER" id="PTHR10302:SF0">
    <property type="entry name" value="SINGLE-STRANDED DNA-BINDING PROTEIN, MITOCHONDRIAL"/>
    <property type="match status" value="1"/>
</dbReference>
<dbReference type="Gene3D" id="2.40.50.140">
    <property type="entry name" value="Nucleic acid-binding proteins"/>
    <property type="match status" value="1"/>
</dbReference>
<dbReference type="GO" id="GO:0006260">
    <property type="term" value="P:DNA replication"/>
    <property type="evidence" value="ECO:0007669"/>
    <property type="project" value="InterPro"/>
</dbReference>
<proteinExistence type="inferred from homology"/>
<evidence type="ECO:0000256" key="2">
    <source>
        <dbReference type="PROSITE-ProRule" id="PRU00252"/>
    </source>
</evidence>
<dbReference type="CDD" id="cd04496">
    <property type="entry name" value="SSB_OBF"/>
    <property type="match status" value="1"/>
</dbReference>
<evidence type="ECO:0000256" key="1">
    <source>
        <dbReference type="ARBA" id="ARBA00023125"/>
    </source>
</evidence>
<comment type="caution">
    <text evidence="4">The sequence shown here is derived from an EMBL/GenBank/DDBJ whole genome shotgun (WGS) entry which is preliminary data.</text>
</comment>
<keyword evidence="5" id="KW-1185">Reference proteome</keyword>
<dbReference type="SUPFAM" id="SSF50249">
    <property type="entry name" value="Nucleic acid-binding proteins"/>
    <property type="match status" value="1"/>
</dbReference>
<evidence type="ECO:0000313" key="5">
    <source>
        <dbReference type="Proteomes" id="UP000530660"/>
    </source>
</evidence>
<gene>
    <name evidence="4" type="primary">SSBP1</name>
    <name evidence="4" type="ORF">F1559_002027</name>
</gene>
<dbReference type="NCBIfam" id="TIGR00621">
    <property type="entry name" value="ssb"/>
    <property type="match status" value="1"/>
</dbReference>
<dbReference type="PANTHER" id="PTHR10302">
    <property type="entry name" value="SINGLE-STRANDED DNA-BINDING PROTEIN"/>
    <property type="match status" value="1"/>
</dbReference>
<feature type="region of interest" description="Disordered" evidence="3">
    <location>
        <begin position="185"/>
        <end position="238"/>
    </location>
</feature>
<protein>
    <submittedName>
        <fullName evidence="4">Single-stranded DNA-binding protein, mitochondrial</fullName>
    </submittedName>
</protein>
<dbReference type="Proteomes" id="UP000530660">
    <property type="component" value="Unassembled WGS sequence"/>
</dbReference>
<keyword evidence="1 2" id="KW-0238">DNA-binding</keyword>
<dbReference type="GO" id="GO:0003697">
    <property type="term" value="F:single-stranded DNA binding"/>
    <property type="evidence" value="ECO:0007669"/>
    <property type="project" value="InterPro"/>
</dbReference>
<dbReference type="InterPro" id="IPR012340">
    <property type="entry name" value="NA-bd_OB-fold"/>
</dbReference>
<name>A0A7J7IHJ0_9RHOD</name>
<feature type="region of interest" description="Disordered" evidence="3">
    <location>
        <begin position="39"/>
        <end position="63"/>
    </location>
</feature>
<dbReference type="HAMAP" id="MF_00984">
    <property type="entry name" value="SSB"/>
    <property type="match status" value="1"/>
</dbReference>
<reference evidence="4 5" key="1">
    <citation type="journal article" date="2020" name="J. Phycol.">
        <title>Comparative genome analysis reveals Cyanidiococcus gen. nov., a new extremophilic red algal genus sister to Cyanidioschyzon (Cyanidioschyzonaceae, Rhodophyta).</title>
        <authorList>
            <person name="Liu S.-L."/>
            <person name="Chiang Y.-R."/>
            <person name="Yoon H.S."/>
            <person name="Fu H.-Y."/>
        </authorList>
    </citation>
    <scope>NUCLEOTIDE SEQUENCE [LARGE SCALE GENOMIC DNA]</scope>
    <source>
        <strain evidence="4 5">THAL066</strain>
    </source>
</reference>
<dbReference type="PROSITE" id="PS50935">
    <property type="entry name" value="SSB"/>
    <property type="match status" value="1"/>
</dbReference>
<dbReference type="EMBL" id="VWRR01000011">
    <property type="protein sequence ID" value="KAF6002184.1"/>
    <property type="molecule type" value="Genomic_DNA"/>
</dbReference>
<accession>A0A7J7IHJ0</accession>
<organism evidence="4 5">
    <name type="scientific">Cyanidiococcus yangmingshanensis</name>
    <dbReference type="NCBI Taxonomy" id="2690220"/>
    <lineage>
        <taxon>Eukaryota</taxon>
        <taxon>Rhodophyta</taxon>
        <taxon>Bangiophyceae</taxon>
        <taxon>Cyanidiales</taxon>
        <taxon>Cyanidiaceae</taxon>
        <taxon>Cyanidiococcus</taxon>
    </lineage>
</organism>
<dbReference type="Pfam" id="PF00436">
    <property type="entry name" value="SSB"/>
    <property type="match status" value="1"/>
</dbReference>
<dbReference type="GO" id="GO:0009295">
    <property type="term" value="C:nucleoid"/>
    <property type="evidence" value="ECO:0007669"/>
    <property type="project" value="TreeGrafter"/>
</dbReference>
<feature type="compositionally biased region" description="Basic and acidic residues" evidence="3">
    <location>
        <begin position="229"/>
        <end position="238"/>
    </location>
</feature>
<evidence type="ECO:0000313" key="4">
    <source>
        <dbReference type="EMBL" id="KAF6002184.1"/>
    </source>
</evidence>
<sequence length="238" mass="25729">MQLFAQVWRQARTGFLKQRLPLRSATSGSDYASPFAEIDEAAGDSPSKERSKSPATLSTTSSTSSRVAVASVNRVLLVGHVGRDPVTKQLTADGSTVTLFPLATKEVTSGSANSSSSVTQWHNIAVYDSRLGEIVQNVCRKGYQVYVEGRLQSRQWTDAKGTVRTHFEIAVNPFKGSVLVLNKPSPASASSEGYPPTGRTERHAESSADNTPVAPVSFRRRSSGLTKDLFPEPDERSN</sequence>